<dbReference type="KEGG" id="ppha:BVH74_13350"/>
<sequence length="345" mass="38754">MKKGLFKEGGPLEVKSLGNDQYHLTITIPKDQDGRIARECPNSECSPAYFKVTPGTGITGGQDSAFCPYCRHEAEPTDFTTQEQIRYAKDMAIREAHGGINDMVKDALGLDSRGKRKFGGGFLSIEMDLKPSQPKQVRRPFEDEVRRDVVCPHCTLDQTVFGLAAWCSDCGKDIFLTHVSAEIAVTRSMLNDIGRREQDLGRRVAAKDLENCLEDSVSLFEAAAKALARRALTQRGDDAETVEAKLKKVGNSFQNVDRSREQLKKLFSYEPVHSAIWDRLGGSFEKRHPVTHNLGVVDKKYLERAQQAEREGREVRITENEIDSLLKDIFRVISELHSEIIVDVE</sequence>
<dbReference type="EMBL" id="CP020100">
    <property type="protein sequence ID" value="AQZ95674.1"/>
    <property type="molecule type" value="Genomic_DNA"/>
</dbReference>
<gene>
    <name evidence="1" type="ORF">BVH74_13350</name>
</gene>
<evidence type="ECO:0008006" key="3">
    <source>
        <dbReference type="Google" id="ProtNLM"/>
    </source>
</evidence>
<evidence type="ECO:0000313" key="2">
    <source>
        <dbReference type="Proteomes" id="UP000243488"/>
    </source>
</evidence>
<reference evidence="1 2" key="1">
    <citation type="submission" date="2017-03" db="EMBL/GenBank/DDBJ databases">
        <title>Complete genome sequence of the novel DNRA strain Pseudomonas sp. S-6-2 isolated from Chinese polluted river sediment. Journal of Biotechnology.</title>
        <authorList>
            <person name="Li J."/>
            <person name="Xiang F."/>
            <person name="Wang L."/>
            <person name="Xi L."/>
            <person name="Liu J."/>
        </authorList>
    </citation>
    <scope>NUCLEOTIDE SEQUENCE [LARGE SCALE GENOMIC DNA]</scope>
    <source>
        <strain evidence="1 2">S-6-2</strain>
    </source>
</reference>
<proteinExistence type="predicted"/>
<organism evidence="1 2">
    <name type="scientific">Halopseudomonas phragmitis</name>
    <dbReference type="NCBI Taxonomy" id="1931241"/>
    <lineage>
        <taxon>Bacteria</taxon>
        <taxon>Pseudomonadati</taxon>
        <taxon>Pseudomonadota</taxon>
        <taxon>Gammaproteobacteria</taxon>
        <taxon>Pseudomonadales</taxon>
        <taxon>Pseudomonadaceae</taxon>
        <taxon>Halopseudomonas</taxon>
    </lineage>
</organism>
<dbReference type="STRING" id="1931241.BVH74_13350"/>
<accession>A0A1V0B7A8</accession>
<name>A0A1V0B7A8_9GAMM</name>
<dbReference type="AlphaFoldDB" id="A0A1V0B7A8"/>
<dbReference type="Proteomes" id="UP000243488">
    <property type="component" value="Chromosome"/>
</dbReference>
<protein>
    <recommendedName>
        <fullName evidence="3">HEPN domain-containing protein</fullName>
    </recommendedName>
</protein>
<dbReference type="RefSeq" id="WP_080050541.1">
    <property type="nucleotide sequence ID" value="NZ_CP020100.1"/>
</dbReference>
<keyword evidence="2" id="KW-1185">Reference proteome</keyword>
<evidence type="ECO:0000313" key="1">
    <source>
        <dbReference type="EMBL" id="AQZ95674.1"/>
    </source>
</evidence>